<comment type="cofactor">
    <cofactor evidence="1">
        <name>Zn(2+)</name>
        <dbReference type="ChEBI" id="CHEBI:29105"/>
    </cofactor>
</comment>
<dbReference type="InterPro" id="IPR037138">
    <property type="entry name" value="His_deacetylse_dom_sf"/>
</dbReference>
<evidence type="ECO:0000256" key="1">
    <source>
        <dbReference type="ARBA" id="ARBA00001947"/>
    </source>
</evidence>
<dbReference type="PANTHER" id="PTHR10625">
    <property type="entry name" value="HISTONE DEACETYLASE HDAC1-RELATED"/>
    <property type="match status" value="1"/>
</dbReference>
<evidence type="ECO:0000313" key="7">
    <source>
        <dbReference type="EMBL" id="MDA5193828.1"/>
    </source>
</evidence>
<dbReference type="GO" id="GO:0040029">
    <property type="term" value="P:epigenetic regulation of gene expression"/>
    <property type="evidence" value="ECO:0007669"/>
    <property type="project" value="TreeGrafter"/>
</dbReference>
<evidence type="ECO:0000256" key="3">
    <source>
        <dbReference type="ARBA" id="ARBA00022723"/>
    </source>
</evidence>
<dbReference type="InterPro" id="IPR023801">
    <property type="entry name" value="His_deacetylse_dom"/>
</dbReference>
<dbReference type="SUPFAM" id="SSF52768">
    <property type="entry name" value="Arginase/deacetylase"/>
    <property type="match status" value="1"/>
</dbReference>
<proteinExistence type="inferred from homology"/>
<dbReference type="PRINTS" id="PR01270">
    <property type="entry name" value="HDASUPER"/>
</dbReference>
<reference evidence="7" key="1">
    <citation type="submission" date="2022-08" db="EMBL/GenBank/DDBJ databases">
        <authorList>
            <person name="Vandamme P."/>
            <person name="Hettiarachchi A."/>
            <person name="Peeters C."/>
            <person name="Cnockaert M."/>
            <person name="Carlier A."/>
        </authorList>
    </citation>
    <scope>NUCLEOTIDE SEQUENCE</scope>
    <source>
        <strain evidence="7">LMG 31809</strain>
    </source>
</reference>
<dbReference type="AlphaFoldDB" id="A0A9X3TY06"/>
<dbReference type="GO" id="GO:0004407">
    <property type="term" value="F:histone deacetylase activity"/>
    <property type="evidence" value="ECO:0007669"/>
    <property type="project" value="TreeGrafter"/>
</dbReference>
<dbReference type="EMBL" id="JANWOI010000002">
    <property type="protein sequence ID" value="MDA5193828.1"/>
    <property type="molecule type" value="Genomic_DNA"/>
</dbReference>
<evidence type="ECO:0000256" key="2">
    <source>
        <dbReference type="ARBA" id="ARBA00005947"/>
    </source>
</evidence>
<organism evidence="7 8">
    <name type="scientific">Govanella unica</name>
    <dbReference type="NCBI Taxonomy" id="2975056"/>
    <lineage>
        <taxon>Bacteria</taxon>
        <taxon>Pseudomonadati</taxon>
        <taxon>Pseudomonadota</taxon>
        <taxon>Alphaproteobacteria</taxon>
        <taxon>Emcibacterales</taxon>
        <taxon>Govanellaceae</taxon>
        <taxon>Govanella</taxon>
    </lineage>
</organism>
<accession>A0A9X3TY06</accession>
<keyword evidence="5" id="KW-0862">Zinc</keyword>
<comment type="caution">
    <text evidence="7">The sequence shown here is derived from an EMBL/GenBank/DDBJ whole genome shotgun (WGS) entry which is preliminary data.</text>
</comment>
<reference evidence="7" key="2">
    <citation type="journal article" date="2023" name="Syst. Appl. Microbiol.">
        <title>Govania unica gen. nov., sp. nov., a rare biosphere bacterium that represents a novel family in the class Alphaproteobacteria.</title>
        <authorList>
            <person name="Vandamme P."/>
            <person name="Peeters C."/>
            <person name="Hettiarachchi A."/>
            <person name="Cnockaert M."/>
            <person name="Carlier A."/>
        </authorList>
    </citation>
    <scope>NUCLEOTIDE SEQUENCE</scope>
    <source>
        <strain evidence="7">LMG 31809</strain>
    </source>
</reference>
<evidence type="ECO:0000256" key="5">
    <source>
        <dbReference type="ARBA" id="ARBA00022833"/>
    </source>
</evidence>
<dbReference type="GO" id="GO:0046872">
    <property type="term" value="F:metal ion binding"/>
    <property type="evidence" value="ECO:0007669"/>
    <property type="project" value="UniProtKB-KW"/>
</dbReference>
<dbReference type="InterPro" id="IPR000286">
    <property type="entry name" value="HDACs"/>
</dbReference>
<dbReference type="Gene3D" id="3.40.800.20">
    <property type="entry name" value="Histone deacetylase domain"/>
    <property type="match status" value="1"/>
</dbReference>
<sequence>MKTVYSDKHHLHHGQAELFAGKLVPCFEMPSRADMIFAEVKKRNLGEILVPQNFDRTRIERVHRPAYVDFLEQAWADWTAIGETTDILPICTPARDMRSDRIPQNIHGRVSYFSFDTTAPITSGTWTAAKTAADVALTAQNLITKGARSAFALCRPPGHHASSDYYGGYCFLNNAAIAAQGFRDAGAARVAILDVDYHHGNGTQSIFYDRSDVYFASVHGDPATSYPFFLGYGDETGRGPGEGCNANYPLAAGTSAETWFEALEIACAGVQRYQPDALVISLGVDTYEGDPISYFKLKSEDFLKMGDRLARLDLPTLFVMEGGYAVEDLGVNTVNVLEAFAHKNP</sequence>
<evidence type="ECO:0000259" key="6">
    <source>
        <dbReference type="Pfam" id="PF00850"/>
    </source>
</evidence>
<comment type="similarity">
    <text evidence="2">Belongs to the histone deacetylase family.</text>
</comment>
<feature type="domain" description="Histone deacetylase" evidence="6">
    <location>
        <begin position="28"/>
        <end position="338"/>
    </location>
</feature>
<dbReference type="Proteomes" id="UP001141619">
    <property type="component" value="Unassembled WGS sequence"/>
</dbReference>
<dbReference type="InterPro" id="IPR023696">
    <property type="entry name" value="Ureohydrolase_dom_sf"/>
</dbReference>
<name>A0A9X3TY06_9PROT</name>
<evidence type="ECO:0000256" key="4">
    <source>
        <dbReference type="ARBA" id="ARBA00022801"/>
    </source>
</evidence>
<keyword evidence="3" id="KW-0479">Metal-binding</keyword>
<dbReference type="GO" id="GO:0016787">
    <property type="term" value="F:hydrolase activity"/>
    <property type="evidence" value="ECO:0007669"/>
    <property type="project" value="UniProtKB-KW"/>
</dbReference>
<protein>
    <submittedName>
        <fullName evidence="7">Histone deacetylase family protein</fullName>
    </submittedName>
</protein>
<keyword evidence="8" id="KW-1185">Reference proteome</keyword>
<keyword evidence="4" id="KW-0378">Hydrolase</keyword>
<dbReference type="CDD" id="cd10001">
    <property type="entry name" value="HDAC_classII_APAH"/>
    <property type="match status" value="1"/>
</dbReference>
<dbReference type="PANTHER" id="PTHR10625:SF17">
    <property type="entry name" value="HISTONE DEACETYLASE 8"/>
    <property type="match status" value="1"/>
</dbReference>
<evidence type="ECO:0000313" key="8">
    <source>
        <dbReference type="Proteomes" id="UP001141619"/>
    </source>
</evidence>
<gene>
    <name evidence="7" type="ORF">NYP16_07665</name>
</gene>
<dbReference type="Pfam" id="PF00850">
    <property type="entry name" value="Hist_deacetyl"/>
    <property type="match status" value="1"/>
</dbReference>
<dbReference type="RefSeq" id="WP_274943521.1">
    <property type="nucleotide sequence ID" value="NZ_JANWOI010000002.1"/>
</dbReference>